<evidence type="ECO:0000256" key="9">
    <source>
        <dbReference type="ARBA" id="ARBA00022833"/>
    </source>
</evidence>
<dbReference type="FunFam" id="3.30.160.60:FF:000072">
    <property type="entry name" value="zinc finger protein 143 isoform X1"/>
    <property type="match status" value="1"/>
</dbReference>
<organism evidence="16 17">
    <name type="scientific">Dreissena polymorpha</name>
    <name type="common">Zebra mussel</name>
    <name type="synonym">Mytilus polymorpha</name>
    <dbReference type="NCBI Taxonomy" id="45954"/>
    <lineage>
        <taxon>Eukaryota</taxon>
        <taxon>Metazoa</taxon>
        <taxon>Spiralia</taxon>
        <taxon>Lophotrochozoa</taxon>
        <taxon>Mollusca</taxon>
        <taxon>Bivalvia</taxon>
        <taxon>Autobranchia</taxon>
        <taxon>Heteroconchia</taxon>
        <taxon>Euheterodonta</taxon>
        <taxon>Imparidentia</taxon>
        <taxon>Neoheterodontei</taxon>
        <taxon>Myida</taxon>
        <taxon>Dreissenoidea</taxon>
        <taxon>Dreissenidae</taxon>
        <taxon>Dreissena</taxon>
    </lineage>
</organism>
<gene>
    <name evidence="16" type="ORF">DPMN_107765</name>
</gene>
<dbReference type="GO" id="GO:0005634">
    <property type="term" value="C:nucleus"/>
    <property type="evidence" value="ECO:0007669"/>
    <property type="project" value="UniProtKB-SubCell"/>
</dbReference>
<dbReference type="InterPro" id="IPR046341">
    <property type="entry name" value="SET_dom_sf"/>
</dbReference>
<evidence type="ECO:0000313" key="16">
    <source>
        <dbReference type="EMBL" id="KAH3834440.1"/>
    </source>
</evidence>
<keyword evidence="17" id="KW-1185">Reference proteome</keyword>
<keyword evidence="3" id="KW-0489">Methyltransferase</keyword>
<dbReference type="PROSITE" id="PS50157">
    <property type="entry name" value="ZINC_FINGER_C2H2_2"/>
    <property type="match status" value="17"/>
</dbReference>
<dbReference type="FunFam" id="3.30.160.60:FF:000624">
    <property type="entry name" value="zinc finger protein 697"/>
    <property type="match status" value="1"/>
</dbReference>
<dbReference type="FunFam" id="3.30.160.60:FF:000446">
    <property type="entry name" value="Zinc finger protein"/>
    <property type="match status" value="7"/>
</dbReference>
<dbReference type="PANTHER" id="PTHR23235:SF142">
    <property type="entry name" value="ZINC FINGER PROTEIN 384"/>
    <property type="match status" value="1"/>
</dbReference>
<dbReference type="Pfam" id="PF00096">
    <property type="entry name" value="zf-C2H2"/>
    <property type="match status" value="14"/>
</dbReference>
<dbReference type="Gene3D" id="2.170.270.10">
    <property type="entry name" value="SET domain"/>
    <property type="match status" value="1"/>
</dbReference>
<feature type="domain" description="C2H2-type" evidence="14">
    <location>
        <begin position="854"/>
        <end position="881"/>
    </location>
</feature>
<dbReference type="FunFam" id="3.30.160.60:FF:001774">
    <property type="entry name" value="Myoneurin"/>
    <property type="match status" value="1"/>
</dbReference>
<keyword evidence="6" id="KW-0479">Metal-binding</keyword>
<evidence type="ECO:0000256" key="5">
    <source>
        <dbReference type="ARBA" id="ARBA00022691"/>
    </source>
</evidence>
<dbReference type="PANTHER" id="PTHR23235">
    <property type="entry name" value="KRUEPPEL-LIKE TRANSCRIPTION FACTOR"/>
    <property type="match status" value="1"/>
</dbReference>
<feature type="domain" description="C2H2-type" evidence="14">
    <location>
        <begin position="687"/>
        <end position="714"/>
    </location>
</feature>
<feature type="region of interest" description="Disordered" evidence="13">
    <location>
        <begin position="1"/>
        <end position="20"/>
    </location>
</feature>
<keyword evidence="7" id="KW-0677">Repeat</keyword>
<dbReference type="FunFam" id="3.30.160.60:FF:000630">
    <property type="entry name" value="Zinc finger protein 180"/>
    <property type="match status" value="1"/>
</dbReference>
<feature type="domain" description="C2H2-type" evidence="14">
    <location>
        <begin position="1078"/>
        <end position="1103"/>
    </location>
</feature>
<dbReference type="Pfam" id="PF21549">
    <property type="entry name" value="PRDM2_PR"/>
    <property type="match status" value="1"/>
</dbReference>
<dbReference type="CDD" id="cd19193">
    <property type="entry name" value="PR-SET_PRDM7_9"/>
    <property type="match status" value="1"/>
</dbReference>
<evidence type="ECO:0000256" key="3">
    <source>
        <dbReference type="ARBA" id="ARBA00022603"/>
    </source>
</evidence>
<dbReference type="SMART" id="SM00317">
    <property type="entry name" value="SET"/>
    <property type="match status" value="1"/>
</dbReference>
<dbReference type="AlphaFoldDB" id="A0A9D4K7A6"/>
<evidence type="ECO:0000256" key="10">
    <source>
        <dbReference type="ARBA" id="ARBA00023125"/>
    </source>
</evidence>
<feature type="domain" description="C2H2-type" evidence="14">
    <location>
        <begin position="966"/>
        <end position="993"/>
    </location>
</feature>
<name>A0A9D4K7A6_DREPO</name>
<dbReference type="GO" id="GO:0000981">
    <property type="term" value="F:DNA-binding transcription factor activity, RNA polymerase II-specific"/>
    <property type="evidence" value="ECO:0007669"/>
    <property type="project" value="TreeGrafter"/>
</dbReference>
<feature type="domain" description="C2H2-type" evidence="14">
    <location>
        <begin position="882"/>
        <end position="909"/>
    </location>
</feature>
<evidence type="ECO:0000256" key="13">
    <source>
        <dbReference type="SAM" id="MobiDB-lite"/>
    </source>
</evidence>
<evidence type="ECO:0000256" key="1">
    <source>
        <dbReference type="ARBA" id="ARBA00004123"/>
    </source>
</evidence>
<dbReference type="SUPFAM" id="SSF57667">
    <property type="entry name" value="beta-beta-alpha zinc fingers"/>
    <property type="match status" value="9"/>
</dbReference>
<feature type="domain" description="C2H2-type" evidence="14">
    <location>
        <begin position="994"/>
        <end position="1021"/>
    </location>
</feature>
<feature type="domain" description="C2H2-type" evidence="14">
    <location>
        <begin position="1022"/>
        <end position="1049"/>
    </location>
</feature>
<dbReference type="Pfam" id="PF23611">
    <property type="entry name" value="zf-C2H2_16"/>
    <property type="match status" value="2"/>
</dbReference>
<dbReference type="FunFam" id="3.30.160.60:FF:003288">
    <property type="entry name" value="Uncharacterized protein"/>
    <property type="match status" value="1"/>
</dbReference>
<protein>
    <submittedName>
        <fullName evidence="16">Uncharacterized protein</fullName>
    </submittedName>
</protein>
<evidence type="ECO:0000256" key="7">
    <source>
        <dbReference type="ARBA" id="ARBA00022737"/>
    </source>
</evidence>
<evidence type="ECO:0000256" key="12">
    <source>
        <dbReference type="PROSITE-ProRule" id="PRU00042"/>
    </source>
</evidence>
<evidence type="ECO:0000259" key="15">
    <source>
        <dbReference type="PROSITE" id="PS50280"/>
    </source>
</evidence>
<dbReference type="FunFam" id="3.30.160.60:FF:000123">
    <property type="entry name" value="transcriptional repressor CTCF isoform X1"/>
    <property type="match status" value="2"/>
</dbReference>
<evidence type="ECO:0000256" key="11">
    <source>
        <dbReference type="ARBA" id="ARBA00023242"/>
    </source>
</evidence>
<dbReference type="SMART" id="SM00355">
    <property type="entry name" value="ZnF_C2H2"/>
    <property type="match status" value="18"/>
</dbReference>
<comment type="similarity">
    <text evidence="2">Belongs to the krueppel C2H2-type zinc-finger protein family.</text>
</comment>
<evidence type="ECO:0000256" key="8">
    <source>
        <dbReference type="ARBA" id="ARBA00022771"/>
    </source>
</evidence>
<evidence type="ECO:0000256" key="6">
    <source>
        <dbReference type="ARBA" id="ARBA00022723"/>
    </source>
</evidence>
<feature type="domain" description="SET" evidence="15">
    <location>
        <begin position="490"/>
        <end position="601"/>
    </location>
</feature>
<dbReference type="SUPFAM" id="SSF82199">
    <property type="entry name" value="SET domain"/>
    <property type="match status" value="1"/>
</dbReference>
<dbReference type="InterPro" id="IPR013087">
    <property type="entry name" value="Znf_C2H2_type"/>
</dbReference>
<evidence type="ECO:0000256" key="4">
    <source>
        <dbReference type="ARBA" id="ARBA00022679"/>
    </source>
</evidence>
<feature type="domain" description="C2H2-type" evidence="14">
    <location>
        <begin position="659"/>
        <end position="686"/>
    </location>
</feature>
<feature type="domain" description="C2H2-type" evidence="14">
    <location>
        <begin position="798"/>
        <end position="825"/>
    </location>
</feature>
<feature type="domain" description="C2H2-type" evidence="14">
    <location>
        <begin position="826"/>
        <end position="853"/>
    </location>
</feature>
<dbReference type="EMBL" id="JAIWYP010000004">
    <property type="protein sequence ID" value="KAH3834440.1"/>
    <property type="molecule type" value="Genomic_DNA"/>
</dbReference>
<reference evidence="16" key="2">
    <citation type="submission" date="2020-11" db="EMBL/GenBank/DDBJ databases">
        <authorList>
            <person name="McCartney M.A."/>
            <person name="Auch B."/>
            <person name="Kono T."/>
            <person name="Mallez S."/>
            <person name="Becker A."/>
            <person name="Gohl D.M."/>
            <person name="Silverstein K.A.T."/>
            <person name="Koren S."/>
            <person name="Bechman K.B."/>
            <person name="Herman A."/>
            <person name="Abrahante J.E."/>
            <person name="Garbe J."/>
        </authorList>
    </citation>
    <scope>NUCLEOTIDE SEQUENCE</scope>
    <source>
        <strain evidence="16">Duluth1</strain>
        <tissue evidence="16">Whole animal</tissue>
    </source>
</reference>
<evidence type="ECO:0000256" key="2">
    <source>
        <dbReference type="ARBA" id="ARBA00006991"/>
    </source>
</evidence>
<keyword evidence="11" id="KW-0539">Nucleus</keyword>
<reference evidence="16" key="1">
    <citation type="journal article" date="2019" name="bioRxiv">
        <title>The Genome of the Zebra Mussel, Dreissena polymorpha: A Resource for Invasive Species Research.</title>
        <authorList>
            <person name="McCartney M.A."/>
            <person name="Auch B."/>
            <person name="Kono T."/>
            <person name="Mallez S."/>
            <person name="Zhang Y."/>
            <person name="Obille A."/>
            <person name="Becker A."/>
            <person name="Abrahante J.E."/>
            <person name="Garbe J."/>
            <person name="Badalamenti J.P."/>
            <person name="Herman A."/>
            <person name="Mangelson H."/>
            <person name="Liachko I."/>
            <person name="Sullivan S."/>
            <person name="Sone E.D."/>
            <person name="Koren S."/>
            <person name="Silverstein K.A.T."/>
            <person name="Beckman K.B."/>
            <person name="Gohl D.M."/>
        </authorList>
    </citation>
    <scope>NUCLEOTIDE SEQUENCE</scope>
    <source>
        <strain evidence="16">Duluth1</strain>
        <tissue evidence="16">Whole animal</tissue>
    </source>
</reference>
<keyword evidence="4" id="KW-0808">Transferase</keyword>
<feature type="domain" description="C2H2-type" evidence="14">
    <location>
        <begin position="631"/>
        <end position="658"/>
    </location>
</feature>
<keyword evidence="10" id="KW-0238">DNA-binding</keyword>
<dbReference type="InterPro" id="IPR036236">
    <property type="entry name" value="Znf_C2H2_sf"/>
</dbReference>
<dbReference type="PROSITE" id="PS00028">
    <property type="entry name" value="ZINC_FINGER_C2H2_1"/>
    <property type="match status" value="16"/>
</dbReference>
<keyword evidence="8 12" id="KW-0863">Zinc-finger</keyword>
<feature type="domain" description="C2H2-type" evidence="14">
    <location>
        <begin position="910"/>
        <end position="937"/>
    </location>
</feature>
<evidence type="ECO:0000259" key="14">
    <source>
        <dbReference type="PROSITE" id="PS50157"/>
    </source>
</evidence>
<dbReference type="InterPro" id="IPR001214">
    <property type="entry name" value="SET_dom"/>
</dbReference>
<dbReference type="GO" id="GO:0000978">
    <property type="term" value="F:RNA polymerase II cis-regulatory region sequence-specific DNA binding"/>
    <property type="evidence" value="ECO:0007669"/>
    <property type="project" value="TreeGrafter"/>
</dbReference>
<evidence type="ECO:0000313" key="17">
    <source>
        <dbReference type="Proteomes" id="UP000828390"/>
    </source>
</evidence>
<comment type="subcellular location">
    <subcellularLocation>
        <location evidence="1">Nucleus</location>
    </subcellularLocation>
</comment>
<dbReference type="InterPro" id="IPR056438">
    <property type="entry name" value="Znf-C2H2_CTCF"/>
</dbReference>
<feature type="domain" description="C2H2-type" evidence="14">
    <location>
        <begin position="742"/>
        <end position="769"/>
    </location>
</feature>
<sequence length="1103" mass="125026">MTSARKSPLLEPSNKYKRRKQHKEYNLMGSETEINTAIIKEFDSTTQSDVNSISTIVSAINSYQTLDDFNSVCVKVEADEWCNIAACFYSGSAKSEQILGKEICQETDTFHGRGKRGDLYIPCPVKTPQGGTKKEPVLDTIQDAGDKFTEEHRLRILNELPPSQIGSQEVFIDFEYGQFMPSEQHSSSDLTSVIHLPLKTQKANTLSTSPVQVLHTNVSPSISCRLVTAASSKSTDARCKKECCDISIEKEIPTHQPIGLSSDVTDSMDQQFVILPRNDPHVPLPLISYDLKSSLSHNISDSQSNKVSLSMSYQVEEVAMASKVVNSNLVVESGDCSSDDFEEIFIERSKEESKSYNSTLPAPNKILSQGSSIVLVKPRGTVRENAEKMTVPLIRKPAKRKLDKHSDLVGVKRVKKAKTPANDKTEISLGQRKIGICTNLKPPDDDNLLYCVECNKEFEGDCPVHGPYNYIQDKEVPEVDPYRADHTLPDNFEIKTSTIVGAGLGVFTKVGLKSRIMFGPYEGDIITDNHKSGYCWQIYKEGKASHFVDVQNKATSNWMRYVNCAMTEADQNLVALQYKRGIYYCTFKPVPSGEELLVWYGDERARELGLACSQRGTLKRHMRIHIGDTVYTCEICGYGCKQKGNLKTHMVIHTGEKLFKCEVCGHSFTQSSSLKTHMQIHTGEKLYKCEDCGFACNQRGNLKTHMLIHTTDKQYKCGMCGFECNHKGNLKVHMKIHGEKLYKCEVCGHSFTNSSTLKTHMRIHTTEKLYKCEVCGYAFNQKGSLKTHMVVHTGEKLYKCEVCGHSFTQSSSLKTHMRKHTGEKLYKCEVCGYACNQSDYLKTHMMIHTGEREYTCEVCGYACTQSGNLKKHMRIHTKDRVYKCEVCGYACKQSGYMKTHMMIHTGERQYKCEVCGYACSQRGNLKTHMRIHTGDRVYMCEVCGYACNKKSSFKTHMVVHAGEKLYKCEVCGFACNQKGNLKTHMRIHTREKLYKCELCNYAFNKIGNLKTHMMIHTGEREYQCEVCGYACTQRSNLTKHMRIHTGERRYKCEVCNKAFNQNPDLKMHMVVHTGEREYKCEVCGNAFSQKRSLKRHMKIHTRV</sequence>
<keyword evidence="5" id="KW-0949">S-adenosyl-L-methionine</keyword>
<dbReference type="Proteomes" id="UP000828390">
    <property type="component" value="Unassembled WGS sequence"/>
</dbReference>
<dbReference type="PROSITE" id="PS50280">
    <property type="entry name" value="SET"/>
    <property type="match status" value="1"/>
</dbReference>
<dbReference type="InterPro" id="IPR044417">
    <property type="entry name" value="PRDM7_9_PR-SET"/>
</dbReference>
<feature type="domain" description="C2H2-type" evidence="14">
    <location>
        <begin position="770"/>
        <end position="797"/>
    </location>
</feature>
<feature type="domain" description="C2H2-type" evidence="14">
    <location>
        <begin position="1050"/>
        <end position="1077"/>
    </location>
</feature>
<keyword evidence="9" id="KW-0862">Zinc</keyword>
<feature type="domain" description="C2H2-type" evidence="14">
    <location>
        <begin position="938"/>
        <end position="965"/>
    </location>
</feature>
<feature type="domain" description="C2H2-type" evidence="14">
    <location>
        <begin position="715"/>
        <end position="737"/>
    </location>
</feature>
<accession>A0A9D4K7A6</accession>
<dbReference type="GO" id="GO:0008270">
    <property type="term" value="F:zinc ion binding"/>
    <property type="evidence" value="ECO:0007669"/>
    <property type="project" value="UniProtKB-KW"/>
</dbReference>
<dbReference type="GO" id="GO:0032259">
    <property type="term" value="P:methylation"/>
    <property type="evidence" value="ECO:0007669"/>
    <property type="project" value="UniProtKB-KW"/>
</dbReference>
<dbReference type="FunFam" id="3.30.160.60:FF:002069">
    <property type="entry name" value="Uncharacterized protein"/>
    <property type="match status" value="1"/>
</dbReference>
<comment type="caution">
    <text evidence="16">The sequence shown here is derived from an EMBL/GenBank/DDBJ whole genome shotgun (WGS) entry which is preliminary data.</text>
</comment>
<dbReference type="Gene3D" id="3.30.160.60">
    <property type="entry name" value="Classic Zinc Finger"/>
    <property type="match status" value="17"/>
</dbReference>
<dbReference type="FunFam" id="3.30.160.60:FF:001290">
    <property type="entry name" value="Zinc finger 45-like"/>
    <property type="match status" value="1"/>
</dbReference>
<proteinExistence type="inferred from homology"/>
<dbReference type="GO" id="GO:0042054">
    <property type="term" value="F:histone methyltransferase activity"/>
    <property type="evidence" value="ECO:0007669"/>
    <property type="project" value="InterPro"/>
</dbReference>